<reference evidence="7" key="1">
    <citation type="submission" date="2015-03" db="PDB data bank">
        <title>Crystal structure of four variants of the protease Ficin from the common fig.</title>
        <authorList>
            <person name="Baldacci-Cresp F."/>
            <person name="Rodriguez Buitrago J.A."/>
            <person name="M'Rabet N."/>
            <person name="Loris R."/>
            <person name="Baucher M."/>
            <person name="Baeyens-Volant D."/>
            <person name="Azarkan M."/>
        </authorList>
    </citation>
    <scope>X-RAY CRYSTALLOGRAPHY (1.45 ANGSTROMS)</scope>
    <scope>DISULFIDE BONDS</scope>
</reference>
<dbReference type="InterPro" id="IPR000169">
    <property type="entry name" value="Pept_cys_AS"/>
</dbReference>
<evidence type="ECO:0000259" key="6">
    <source>
        <dbReference type="SMART" id="SM00645"/>
    </source>
</evidence>
<dbReference type="FunFam" id="3.90.70.10:FF:000332">
    <property type="entry name" value="Cathepsin L1"/>
    <property type="match status" value="1"/>
</dbReference>
<evidence type="ECO:0000313" key="7">
    <source>
        <dbReference type="PDB" id="4YYW"/>
    </source>
</evidence>
<proteinExistence type="evidence at protein level"/>
<name>A0A182DW11_FICCA</name>
<dbReference type="GO" id="GO:0006508">
    <property type="term" value="P:proteolysis"/>
    <property type="evidence" value="ECO:0007669"/>
    <property type="project" value="UniProtKB-KW"/>
</dbReference>
<dbReference type="InterPro" id="IPR000668">
    <property type="entry name" value="Peptidase_C1A_C"/>
</dbReference>
<keyword evidence="5" id="KW-1015">Disulfide bond</keyword>
<keyword evidence="4" id="KW-0788">Thiol protease</keyword>
<dbReference type="PROSITE" id="PS00139">
    <property type="entry name" value="THIOL_PROTEASE_CYS"/>
    <property type="match status" value="1"/>
</dbReference>
<accession>A0A182DW11</accession>
<dbReference type="PDBsum" id="4YYW"/>
<keyword evidence="2" id="KW-0645">Protease</keyword>
<feature type="domain" description="Peptidase C1A papain C-terminal" evidence="6">
    <location>
        <begin position="1"/>
        <end position="217"/>
    </location>
</feature>
<keyword evidence="7" id="KW-0002">3D-structure</keyword>
<dbReference type="GO" id="GO:0008234">
    <property type="term" value="F:cysteine-type peptidase activity"/>
    <property type="evidence" value="ECO:0007669"/>
    <property type="project" value="UniProtKB-KW"/>
</dbReference>
<dbReference type="InterPro" id="IPR013128">
    <property type="entry name" value="Peptidase_C1A"/>
</dbReference>
<dbReference type="InterPro" id="IPR038765">
    <property type="entry name" value="Papain-like_cys_pep_sf"/>
</dbReference>
<dbReference type="SUPFAM" id="SSF54001">
    <property type="entry name" value="Cysteine proteinases"/>
    <property type="match status" value="1"/>
</dbReference>
<keyword evidence="3" id="KW-0378">Hydrolase</keyword>
<dbReference type="EvolutionaryTrace" id="A0A182DW11"/>
<comment type="similarity">
    <text evidence="1">Belongs to the peptidase C1 family.</text>
</comment>
<dbReference type="PDB" id="4YYW">
    <property type="method" value="X-ray"/>
    <property type="resolution" value="1.45 A"/>
    <property type="chains" value="A=1-220"/>
</dbReference>
<dbReference type="InterPro" id="IPR025660">
    <property type="entry name" value="Pept_his_AS"/>
</dbReference>
<dbReference type="InterPro" id="IPR025661">
    <property type="entry name" value="Pept_asp_AS"/>
</dbReference>
<dbReference type="PROSITE" id="PS00639">
    <property type="entry name" value="THIOL_PROTEASE_HIS"/>
    <property type="match status" value="1"/>
</dbReference>
<evidence type="ECO:0000256" key="3">
    <source>
        <dbReference type="ARBA" id="ARBA00022801"/>
    </source>
</evidence>
<dbReference type="Pfam" id="PF00112">
    <property type="entry name" value="Peptidase_C1"/>
    <property type="match status" value="1"/>
</dbReference>
<evidence type="ECO:0000256" key="2">
    <source>
        <dbReference type="ARBA" id="ARBA00022670"/>
    </source>
</evidence>
<evidence type="ECO:0000256" key="1">
    <source>
        <dbReference type="ARBA" id="ARBA00008455"/>
    </source>
</evidence>
<dbReference type="EC" id="3.4.22.3" evidence="7"/>
<dbReference type="Gene3D" id="3.90.70.10">
    <property type="entry name" value="Cysteine proteinases"/>
    <property type="match status" value="1"/>
</dbReference>
<organism evidence="7">
    <name type="scientific">Ficus carica</name>
    <name type="common">Common fig</name>
    <dbReference type="NCBI Taxonomy" id="3494"/>
    <lineage>
        <taxon>Eukaryota</taxon>
        <taxon>Viridiplantae</taxon>
        <taxon>Streptophyta</taxon>
        <taxon>Embryophyta</taxon>
        <taxon>Tracheophyta</taxon>
        <taxon>Spermatophyta</taxon>
        <taxon>Magnoliopsida</taxon>
        <taxon>eudicotyledons</taxon>
        <taxon>Gunneridae</taxon>
        <taxon>Pentapetalae</taxon>
        <taxon>rosids</taxon>
        <taxon>fabids</taxon>
        <taxon>Rosales</taxon>
        <taxon>Moraceae</taxon>
        <taxon>Ficeae</taxon>
        <taxon>Ficus</taxon>
    </lineage>
</organism>
<dbReference type="PANTHER" id="PTHR12411">
    <property type="entry name" value="CYSTEINE PROTEASE FAMILY C1-RELATED"/>
    <property type="match status" value="1"/>
</dbReference>
<dbReference type="SMART" id="SM00645">
    <property type="entry name" value="Pept_C1"/>
    <property type="match status" value="1"/>
</dbReference>
<protein>
    <submittedName>
        <fullName evidence="7">Ficin isoform D</fullName>
        <ecNumber evidence="7">3.4.22.3</ecNumber>
    </submittedName>
</protein>
<dbReference type="PROSITE" id="PS00640">
    <property type="entry name" value="THIOL_PROTEASE_ASN"/>
    <property type="match status" value="1"/>
</dbReference>
<dbReference type="AlphaFoldDB" id="A0A182DW11"/>
<dbReference type="InterPro" id="IPR039417">
    <property type="entry name" value="Peptidase_C1A_papain-like"/>
</dbReference>
<evidence type="ECO:0000256" key="5">
    <source>
        <dbReference type="ARBA" id="ARBA00023157"/>
    </source>
</evidence>
<dbReference type="PRINTS" id="PR00705">
    <property type="entry name" value="PAPAIN"/>
</dbReference>
<sequence length="220" mass="23658">LPETVDWRSKGAVDPIRDQGKCGSCWVFSVTVVVEGIVKIVTDTLPSLSEQELLDCAPSYKDLGCKGGWMDKAYDYIIKDRGITSESDYPYTARKGACDSRKATEVVATISSYEDVPADNEDALKKAVANQPVSVAIDASSAAVKEYSSGVFVGSCGVANDHAVVVVGYGTESGVNYWLVRNSWGTKWGEEGYMKLERDTAHPAGKCGIAMESTYPVKAC</sequence>
<dbReference type="Allergome" id="949">
    <property type="allergen name" value="Fic c 2"/>
</dbReference>
<dbReference type="CDD" id="cd02248">
    <property type="entry name" value="Peptidase_C1A"/>
    <property type="match status" value="1"/>
</dbReference>
<evidence type="ECO:0000256" key="4">
    <source>
        <dbReference type="ARBA" id="ARBA00022807"/>
    </source>
</evidence>